<evidence type="ECO:0000313" key="2">
    <source>
        <dbReference type="EMBL" id="MEJ5975450.1"/>
    </source>
</evidence>
<name>A0ABU8RQU2_9SPHN</name>
<dbReference type="InterPro" id="IPR029021">
    <property type="entry name" value="Prot-tyrosine_phosphatase-like"/>
</dbReference>
<keyword evidence="3" id="KW-1185">Reference proteome</keyword>
<dbReference type="EMBL" id="JBBHJZ010000001">
    <property type="protein sequence ID" value="MEJ5975450.1"/>
    <property type="molecule type" value="Genomic_DNA"/>
</dbReference>
<dbReference type="Proteomes" id="UP001361239">
    <property type="component" value="Unassembled WGS sequence"/>
</dbReference>
<feature type="domain" description="DSP-PTPase phosphatase fused to NAD+ Kinase" evidence="1">
    <location>
        <begin position="15"/>
        <end position="101"/>
    </location>
</feature>
<reference evidence="2 3" key="1">
    <citation type="submission" date="2024-03" db="EMBL/GenBank/DDBJ databases">
        <authorList>
            <person name="Jo J.-H."/>
        </authorList>
    </citation>
    <scope>NUCLEOTIDE SEQUENCE [LARGE SCALE GENOMIC DNA]</scope>
    <source>
        <strain evidence="2 3">PS1R-30</strain>
    </source>
</reference>
<organism evidence="2 3">
    <name type="scientific">Novosphingobium anseongense</name>
    <dbReference type="NCBI Taxonomy" id="3133436"/>
    <lineage>
        <taxon>Bacteria</taxon>
        <taxon>Pseudomonadati</taxon>
        <taxon>Pseudomonadota</taxon>
        <taxon>Alphaproteobacteria</taxon>
        <taxon>Sphingomonadales</taxon>
        <taxon>Sphingomonadaceae</taxon>
        <taxon>Novosphingobium</taxon>
    </lineage>
</organism>
<dbReference type="Pfam" id="PF22741">
    <property type="entry name" value="PTP-NADK"/>
    <property type="match status" value="1"/>
</dbReference>
<accession>A0ABU8RQU2</accession>
<sequence>MTVEGVYNSIAVDDRVATAGQPTEAQFRALRDAGYEVVINLAPDGLDTSLAGEDALLGSLGIDYRHLPIAWAAPGLDQLDAFITLMEAARGRATLVHCQANYRVTAFYGLYAQARLGWTEAQADALIDRIWSANPGYRMDDTWKAFIAQARERLADERT</sequence>
<gene>
    <name evidence="2" type="ORF">WG901_02290</name>
</gene>
<dbReference type="CDD" id="cd14503">
    <property type="entry name" value="PTP-bact"/>
    <property type="match status" value="1"/>
</dbReference>
<dbReference type="Gene3D" id="3.90.190.10">
    <property type="entry name" value="Protein tyrosine phosphatase superfamily"/>
    <property type="match status" value="1"/>
</dbReference>
<dbReference type="InterPro" id="IPR055214">
    <property type="entry name" value="PTP-NADK"/>
</dbReference>
<evidence type="ECO:0000313" key="3">
    <source>
        <dbReference type="Proteomes" id="UP001361239"/>
    </source>
</evidence>
<dbReference type="RefSeq" id="WP_339585399.1">
    <property type="nucleotide sequence ID" value="NZ_JBBHJZ010000001.1"/>
</dbReference>
<evidence type="ECO:0000259" key="1">
    <source>
        <dbReference type="Pfam" id="PF22741"/>
    </source>
</evidence>
<dbReference type="SUPFAM" id="SSF52799">
    <property type="entry name" value="(Phosphotyrosine protein) phosphatases II"/>
    <property type="match status" value="1"/>
</dbReference>
<comment type="caution">
    <text evidence="2">The sequence shown here is derived from an EMBL/GenBank/DDBJ whole genome shotgun (WGS) entry which is preliminary data.</text>
</comment>
<proteinExistence type="predicted"/>
<protein>
    <submittedName>
        <fullName evidence="2">Protein tyrosine phosphatase family protein</fullName>
    </submittedName>
</protein>